<dbReference type="Proteomes" id="UP000555407">
    <property type="component" value="Unassembled WGS sequence"/>
</dbReference>
<evidence type="ECO:0000313" key="4">
    <source>
        <dbReference type="Proteomes" id="UP000555407"/>
    </source>
</evidence>
<dbReference type="PANTHER" id="PTHR37017:SF11">
    <property type="entry name" value="ESTERASE_LIPASE_THIOESTERASE DOMAIN-CONTAINING PROTEIN"/>
    <property type="match status" value="1"/>
</dbReference>
<feature type="region of interest" description="Disordered" evidence="1">
    <location>
        <begin position="98"/>
        <end position="129"/>
    </location>
</feature>
<gene>
    <name evidence="3" type="ORF">BJY22_007129</name>
</gene>
<dbReference type="GO" id="GO:0003824">
    <property type="term" value="F:catalytic activity"/>
    <property type="evidence" value="ECO:0007669"/>
    <property type="project" value="UniProtKB-ARBA"/>
</dbReference>
<dbReference type="Gene3D" id="3.40.50.1820">
    <property type="entry name" value="alpha/beta hydrolase"/>
    <property type="match status" value="1"/>
</dbReference>
<dbReference type="AlphaFoldDB" id="A0A7X6A4E3"/>
<protein>
    <submittedName>
        <fullName evidence="3">Pimeloyl-ACP methyl ester carboxylesterase</fullName>
    </submittedName>
</protein>
<evidence type="ECO:0000256" key="1">
    <source>
        <dbReference type="SAM" id="MobiDB-lite"/>
    </source>
</evidence>
<accession>A0A7X6A4E3</accession>
<comment type="caution">
    <text evidence="3">The sequence shown here is derived from an EMBL/GenBank/DDBJ whole genome shotgun (WGS) entry which is preliminary data.</text>
</comment>
<dbReference type="InterPro" id="IPR052897">
    <property type="entry name" value="Sec-Metab_Biosynth_Hydrolase"/>
</dbReference>
<name>A0A7X6A4E3_9ACTN</name>
<dbReference type="Pfam" id="PF12697">
    <property type="entry name" value="Abhydrolase_6"/>
    <property type="match status" value="1"/>
</dbReference>
<dbReference type="InterPro" id="IPR029058">
    <property type="entry name" value="AB_hydrolase_fold"/>
</dbReference>
<dbReference type="SUPFAM" id="SSF53474">
    <property type="entry name" value="alpha/beta-Hydrolases"/>
    <property type="match status" value="1"/>
</dbReference>
<dbReference type="PANTHER" id="PTHR37017">
    <property type="entry name" value="AB HYDROLASE-1 DOMAIN-CONTAINING PROTEIN-RELATED"/>
    <property type="match status" value="1"/>
</dbReference>
<sequence>MTTYGLIHGAHHGSWCWDFLVPELEARGHRALAVDLPADDPSAGVSRYAEIALTAFEGADDDFVVVGHSLGGLTAPIVAARRSARHLVFLTAPVPQPGQSFNDQARTEPPRAASGSDKIDNGDGTMSRTDDESIRLYYHDCSEERRRYALARLRRQSVAPHAEVSPLSSLPDVSTTYIMCTDDRSLRPEYQRFMARERLGLEPVELVSSHSPFLSRPAELADVLAGLS</sequence>
<dbReference type="RefSeq" id="WP_167215901.1">
    <property type="nucleotide sequence ID" value="NZ_JAASRO010000001.1"/>
</dbReference>
<feature type="domain" description="AB hydrolase-1" evidence="2">
    <location>
        <begin position="6"/>
        <end position="223"/>
    </location>
</feature>
<dbReference type="EMBL" id="JAASRO010000001">
    <property type="protein sequence ID" value="NIK61412.1"/>
    <property type="molecule type" value="Genomic_DNA"/>
</dbReference>
<dbReference type="InterPro" id="IPR000073">
    <property type="entry name" value="AB_hydrolase_1"/>
</dbReference>
<proteinExistence type="predicted"/>
<reference evidence="3 4" key="1">
    <citation type="submission" date="2020-03" db="EMBL/GenBank/DDBJ databases">
        <title>Sequencing the genomes of 1000 actinobacteria strains.</title>
        <authorList>
            <person name="Klenk H.-P."/>
        </authorList>
    </citation>
    <scope>NUCLEOTIDE SEQUENCE [LARGE SCALE GENOMIC DNA]</scope>
    <source>
        <strain evidence="3 4">DSM 45490</strain>
    </source>
</reference>
<evidence type="ECO:0000313" key="3">
    <source>
        <dbReference type="EMBL" id="NIK61412.1"/>
    </source>
</evidence>
<keyword evidence="4" id="KW-1185">Reference proteome</keyword>
<evidence type="ECO:0000259" key="2">
    <source>
        <dbReference type="Pfam" id="PF12697"/>
    </source>
</evidence>
<organism evidence="3 4">
    <name type="scientific">Kribbella shirazensis</name>
    <dbReference type="NCBI Taxonomy" id="1105143"/>
    <lineage>
        <taxon>Bacteria</taxon>
        <taxon>Bacillati</taxon>
        <taxon>Actinomycetota</taxon>
        <taxon>Actinomycetes</taxon>
        <taxon>Propionibacteriales</taxon>
        <taxon>Kribbellaceae</taxon>
        <taxon>Kribbella</taxon>
    </lineage>
</organism>